<name>A0A0S4ILW2_BODSA</name>
<feature type="compositionally biased region" description="Polar residues" evidence="1">
    <location>
        <begin position="158"/>
        <end position="179"/>
    </location>
</feature>
<evidence type="ECO:0000256" key="1">
    <source>
        <dbReference type="SAM" id="MobiDB-lite"/>
    </source>
</evidence>
<feature type="compositionally biased region" description="Low complexity" evidence="1">
    <location>
        <begin position="392"/>
        <end position="411"/>
    </location>
</feature>
<feature type="region of interest" description="Disordered" evidence="1">
    <location>
        <begin position="434"/>
        <end position="456"/>
    </location>
</feature>
<gene>
    <name evidence="2" type="ORF">BSAL_53140</name>
</gene>
<accession>A0A0S4ILW2</accession>
<dbReference type="Proteomes" id="UP000051952">
    <property type="component" value="Unassembled WGS sequence"/>
</dbReference>
<feature type="region of interest" description="Disordered" evidence="1">
    <location>
        <begin position="151"/>
        <end position="179"/>
    </location>
</feature>
<feature type="compositionally biased region" description="Low complexity" evidence="1">
    <location>
        <begin position="360"/>
        <end position="370"/>
    </location>
</feature>
<reference evidence="3" key="1">
    <citation type="submission" date="2015-09" db="EMBL/GenBank/DDBJ databases">
        <authorList>
            <consortium name="Pathogen Informatics"/>
        </authorList>
    </citation>
    <scope>NUCLEOTIDE SEQUENCE [LARGE SCALE GENOMIC DNA]</scope>
    <source>
        <strain evidence="3">Lake Konstanz</strain>
    </source>
</reference>
<sequence length="869" mass="95683">MSVNVFRRLNLGDANTQHNANGDEDIAPGSIHYSFAETETLPLTSPPPMGTPSEDDFATLLQHFQKKTSLRTLRRVDTLPIKNPPALQSSPPLHDSRSRVELVKSASKRPSMQPPASPRDEDGPLLLTAKQPVHKRTATTKVGATAAGKSLGSVPVSKKSTTAAASNRANGLPSKANTAPQHQLTAAALKVSQLQTSSVISSPPPRLPQVPAGQDQRRKVIGKSRSTTILFAYDEPSMSVQFQTISEEPDMQFFAEDGRLVVSPPPVYTSNLAEHCPSSISEAEGNDDIHFMECPTPPAKISPPNASIVLTSVTDFLATHSQYSQHPVGSREESFASQMINHQILQQELVQQEPQYAQPLPQPAEPLLLTRPPPRNTTQAQRMPPFRAGGHSRPVTPSTSRSHTPRTPKTTVGRILPPPSQTFTAAIASTLPRVAPLPLRPPQRSPRGARIEIQRPTPAFVSVNDLESAEQERRGDIVGRENAIAGIIASHAAKELALIRHDQLQSCTADEARYRLIAENRWAVELHLEVEPLLLALAVQQKREEMRHAVLTIGNNLYQATQRAARLEIMCNEGLAFGTIVSHHAAVVRRHREVEEEIHVDINDIDAECSSRSHTTSPQFTLVTYDEDVSAARVRVQSDEQAAHVASQFSILAAVEASTRASVCYFYEREVMCKQETFVRGAHIINTWSTNAALWVGCWDMEAAALTHLLLQQWHSARIHAFEEVLEPSLRRQAATDCANGVIHMLCAEEATLRVATAELAQREHAVIAQHHSKERAWLFNLSVASYTRIAIERQEQRERLAMQSSFTSQVPSQRALEAPANHIQVNDIVSLEALRRRQAVESFVTDHSRLTSAFTQGLLSITLLGQTE</sequence>
<evidence type="ECO:0000313" key="3">
    <source>
        <dbReference type="Proteomes" id="UP000051952"/>
    </source>
</evidence>
<dbReference type="AlphaFoldDB" id="A0A0S4ILW2"/>
<organism evidence="2 3">
    <name type="scientific">Bodo saltans</name>
    <name type="common">Flagellated protozoan</name>
    <dbReference type="NCBI Taxonomy" id="75058"/>
    <lineage>
        <taxon>Eukaryota</taxon>
        <taxon>Discoba</taxon>
        <taxon>Euglenozoa</taxon>
        <taxon>Kinetoplastea</taxon>
        <taxon>Metakinetoplastina</taxon>
        <taxon>Eubodonida</taxon>
        <taxon>Bodonidae</taxon>
        <taxon>Bodo</taxon>
    </lineage>
</organism>
<feature type="region of interest" description="Disordered" evidence="1">
    <location>
        <begin position="360"/>
        <end position="419"/>
    </location>
</feature>
<evidence type="ECO:0000313" key="2">
    <source>
        <dbReference type="EMBL" id="CUE71373.1"/>
    </source>
</evidence>
<proteinExistence type="predicted"/>
<dbReference type="EMBL" id="CYKH01000107">
    <property type="protein sequence ID" value="CUE71373.1"/>
    <property type="molecule type" value="Genomic_DNA"/>
</dbReference>
<protein>
    <submittedName>
        <fullName evidence="2">Uncharacterized protein</fullName>
    </submittedName>
</protein>
<keyword evidence="3" id="KW-1185">Reference proteome</keyword>
<feature type="region of interest" description="Disordered" evidence="1">
    <location>
        <begin position="195"/>
        <end position="220"/>
    </location>
</feature>
<dbReference type="VEuPathDB" id="TriTrypDB:BSAL_53140"/>
<feature type="region of interest" description="Disordered" evidence="1">
    <location>
        <begin position="79"/>
        <end position="125"/>
    </location>
</feature>